<evidence type="ECO:0000313" key="5">
    <source>
        <dbReference type="Proteomes" id="UP000031419"/>
    </source>
</evidence>
<dbReference type="STRING" id="28042.GU90_14805"/>
<dbReference type="InterPro" id="IPR027417">
    <property type="entry name" value="P-loop_NTPase"/>
</dbReference>
<dbReference type="SUPFAM" id="SSF48452">
    <property type="entry name" value="TPR-like"/>
    <property type="match status" value="1"/>
</dbReference>
<reference evidence="4 5" key="1">
    <citation type="submission" date="2014-06" db="EMBL/GenBank/DDBJ databases">
        <title>Saccharopolyspora rectivirgula DSM-43113 Genome sequencing.</title>
        <authorList>
            <person name="Barrera C."/>
            <person name="Millon L."/>
            <person name="Rognon B."/>
            <person name="Zaugg C."/>
            <person name="Monod M."/>
        </authorList>
    </citation>
    <scope>NUCLEOTIDE SEQUENCE [LARGE SCALE GENOMIC DNA]</scope>
    <source>
        <strain evidence="4 5">DSM 43113</strain>
    </source>
</reference>
<keyword evidence="2" id="KW-1133">Transmembrane helix</keyword>
<gene>
    <name evidence="4" type="ORF">GU90_14805</name>
</gene>
<evidence type="ECO:0000256" key="1">
    <source>
        <dbReference type="PROSITE-ProRule" id="PRU00339"/>
    </source>
</evidence>
<dbReference type="AlphaFoldDB" id="A0A073AUY6"/>
<proteinExistence type="predicted"/>
<dbReference type="SMART" id="SM00028">
    <property type="entry name" value="TPR"/>
    <property type="match status" value="4"/>
</dbReference>
<dbReference type="Gene3D" id="1.25.40.10">
    <property type="entry name" value="Tetratricopeptide repeat domain"/>
    <property type="match status" value="1"/>
</dbReference>
<keyword evidence="5" id="KW-1185">Reference proteome</keyword>
<keyword evidence="1" id="KW-0802">TPR repeat</keyword>
<feature type="transmembrane region" description="Helical" evidence="2">
    <location>
        <begin position="33"/>
        <end position="53"/>
    </location>
</feature>
<feature type="repeat" description="TPR" evidence="1">
    <location>
        <begin position="656"/>
        <end position="689"/>
    </location>
</feature>
<dbReference type="eggNOG" id="COG0457">
    <property type="taxonomic scope" value="Bacteria"/>
</dbReference>
<dbReference type="PROSITE" id="PS50005">
    <property type="entry name" value="TPR"/>
    <property type="match status" value="1"/>
</dbReference>
<dbReference type="Pfam" id="PF13424">
    <property type="entry name" value="TPR_12"/>
    <property type="match status" value="2"/>
</dbReference>
<evidence type="ECO:0000313" key="4">
    <source>
        <dbReference type="EMBL" id="KEI43603.1"/>
    </source>
</evidence>
<dbReference type="PANTHER" id="PTHR47691:SF3">
    <property type="entry name" value="HTH-TYPE TRANSCRIPTIONAL REGULATOR RV0890C-RELATED"/>
    <property type="match status" value="1"/>
</dbReference>
<feature type="domain" description="AAA+ ATPase" evidence="3">
    <location>
        <begin position="156"/>
        <end position="371"/>
    </location>
</feature>
<keyword evidence="2" id="KW-0812">Transmembrane</keyword>
<dbReference type="SMART" id="SM00382">
    <property type="entry name" value="AAA"/>
    <property type="match status" value="1"/>
</dbReference>
<accession>A0A073AUY6</accession>
<keyword evidence="2" id="KW-0472">Membrane</keyword>
<dbReference type="InterPro" id="IPR019734">
    <property type="entry name" value="TPR_rpt"/>
</dbReference>
<organism evidence="4 5">
    <name type="scientific">Saccharopolyspora rectivirgula</name>
    <dbReference type="NCBI Taxonomy" id="28042"/>
    <lineage>
        <taxon>Bacteria</taxon>
        <taxon>Bacillati</taxon>
        <taxon>Actinomycetota</taxon>
        <taxon>Actinomycetes</taxon>
        <taxon>Pseudonocardiales</taxon>
        <taxon>Pseudonocardiaceae</taxon>
        <taxon>Saccharopolyspora</taxon>
    </lineage>
</organism>
<dbReference type="SUPFAM" id="SSF52540">
    <property type="entry name" value="P-loop containing nucleoside triphosphate hydrolases"/>
    <property type="match status" value="1"/>
</dbReference>
<dbReference type="InterPro" id="IPR003593">
    <property type="entry name" value="AAA+_ATPase"/>
</dbReference>
<evidence type="ECO:0000259" key="3">
    <source>
        <dbReference type="SMART" id="SM00382"/>
    </source>
</evidence>
<dbReference type="GO" id="GO:0016887">
    <property type="term" value="F:ATP hydrolysis activity"/>
    <property type="evidence" value="ECO:0007669"/>
    <property type="project" value="InterPro"/>
</dbReference>
<dbReference type="InterPro" id="IPR049945">
    <property type="entry name" value="AAA_22"/>
</dbReference>
<evidence type="ECO:0000256" key="2">
    <source>
        <dbReference type="SAM" id="Phobius"/>
    </source>
</evidence>
<dbReference type="Gene3D" id="3.40.50.300">
    <property type="entry name" value="P-loop containing nucleotide triphosphate hydrolases"/>
    <property type="match status" value="1"/>
</dbReference>
<dbReference type="PANTHER" id="PTHR47691">
    <property type="entry name" value="REGULATOR-RELATED"/>
    <property type="match status" value="1"/>
</dbReference>
<dbReference type="InterPro" id="IPR011990">
    <property type="entry name" value="TPR-like_helical_dom_sf"/>
</dbReference>
<dbReference type="Pfam" id="PF13401">
    <property type="entry name" value="AAA_22"/>
    <property type="match status" value="1"/>
</dbReference>
<comment type="caution">
    <text evidence="4">The sequence shown here is derived from an EMBL/GenBank/DDBJ whole genome shotgun (WGS) entry which is preliminary data.</text>
</comment>
<protein>
    <recommendedName>
        <fullName evidence="3">AAA+ ATPase domain-containing protein</fullName>
    </recommendedName>
</protein>
<sequence length="740" mass="80057">MRAVIAMGCLLTTGVGLIMFVSGLDNADKLGSSIGGALSLLGPTFSIVAILQARKEQSETPSKAASDSNSAATSVEAGGASGVTNATGFGATVHRSAVQSGTVGDVAIDQSIIARDNARVYLPSPREDSLPLPPPNVELCLGRDQEVTEIVCAWAAGRAVAAVGGPGMGKSTVLGYALNRDAIKDRYGERRFVVSCDGARSADAVIDKLAQTLGIDSTGVDLRNRVLRFVHEKPCVLVLDNFETVLDNDYSGAVELLRQVRSAPDRVAVGIGYRGSQLPHGIPNIASVVLGRLPDDSAAELFQTTAGKMFEESELTPLLRELDGVPLAIVLLASLAGSEDNLGTLRKAWQAKRTDLLQHGTDRVSSLPVSLELSWDALSTDAQATLSLAAELPDGWPAGDSGAYLPDELTSGVPELSRRALLHLENDRQRCLAPVRQHVRTHHPADGEHLQHLYERVRALSMRAGNVGGSDGAAAVSEVMPEFTNVVEVVRNHLNQDQSFLGVIPSLLEFQRFSSMGDTELAHVALESAAETALKAEITLGLADVYRARSDNQQARELFEQAQPLCQMVGDVLGEAHCLLDLGRISFLESDNQQARELFEQSQRLYQGAGDVLGEAHCLRNLGEIAFRESDHRRARELFEQAQRFYQRVGSVLGEANCLFDLGRVAFRESDHRQARELFQQAQPLYERSGDLHAQAINHAWLALVTTGEERLEHRSRMDELADALGMDGFREHLHDIVDD</sequence>
<dbReference type="Proteomes" id="UP000031419">
    <property type="component" value="Unassembled WGS sequence"/>
</dbReference>
<dbReference type="EMBL" id="JNVU01000037">
    <property type="protein sequence ID" value="KEI43603.1"/>
    <property type="molecule type" value="Genomic_DNA"/>
</dbReference>
<name>A0A073AUY6_9PSEU</name>